<comment type="caution">
    <text evidence="8">The sequence shown here is derived from an EMBL/GenBank/DDBJ whole genome shotgun (WGS) entry which is preliminary data.</text>
</comment>
<dbReference type="InterPro" id="IPR012919">
    <property type="entry name" value="SUN_dom"/>
</dbReference>
<feature type="compositionally biased region" description="Polar residues" evidence="6">
    <location>
        <begin position="38"/>
        <end position="52"/>
    </location>
</feature>
<evidence type="ECO:0000313" key="8">
    <source>
        <dbReference type="EMBL" id="CAD6199792.1"/>
    </source>
</evidence>
<comment type="subcellular location">
    <subcellularLocation>
        <location evidence="1">Membrane</location>
    </subcellularLocation>
</comment>
<gene>
    <name evidence="8" type="ORF">CAUJ_LOCUS15691</name>
</gene>
<evidence type="ECO:0000256" key="5">
    <source>
        <dbReference type="SAM" id="Coils"/>
    </source>
</evidence>
<evidence type="ECO:0000256" key="4">
    <source>
        <dbReference type="ARBA" id="ARBA00023136"/>
    </source>
</evidence>
<keyword evidence="3" id="KW-1133">Transmembrane helix</keyword>
<feature type="coiled-coil region" evidence="5">
    <location>
        <begin position="146"/>
        <end position="201"/>
    </location>
</feature>
<dbReference type="PANTHER" id="PTHR12911">
    <property type="entry name" value="SAD1/UNC-84-LIKE PROTEIN-RELATED"/>
    <property type="match status" value="1"/>
</dbReference>
<reference evidence="8" key="1">
    <citation type="submission" date="2020-10" db="EMBL/GenBank/DDBJ databases">
        <authorList>
            <person name="Kikuchi T."/>
        </authorList>
    </citation>
    <scope>NUCLEOTIDE SEQUENCE</scope>
    <source>
        <strain evidence="8">NKZ352</strain>
    </source>
</reference>
<dbReference type="Proteomes" id="UP000835052">
    <property type="component" value="Unassembled WGS sequence"/>
</dbReference>
<evidence type="ECO:0000256" key="3">
    <source>
        <dbReference type="ARBA" id="ARBA00022989"/>
    </source>
</evidence>
<proteinExistence type="predicted"/>
<dbReference type="GO" id="GO:0043495">
    <property type="term" value="F:protein-membrane adaptor activity"/>
    <property type="evidence" value="ECO:0007669"/>
    <property type="project" value="TreeGrafter"/>
</dbReference>
<dbReference type="PROSITE" id="PS51469">
    <property type="entry name" value="SUN"/>
    <property type="match status" value="1"/>
</dbReference>
<accession>A0A8S1HX33</accession>
<evidence type="ECO:0000256" key="6">
    <source>
        <dbReference type="SAM" id="MobiDB-lite"/>
    </source>
</evidence>
<keyword evidence="4" id="KW-0472">Membrane</keyword>
<feature type="domain" description="SUN" evidence="7">
    <location>
        <begin position="261"/>
        <end position="425"/>
    </location>
</feature>
<sequence>MRRFPRSVMVDQRGDMSLTSSPVYRPSSLTRMVHRRSSLTTRSFQPPTTSQRTQEEDESVSGNEEFYRNHFSVIERSEMVFQKWSDIWNYRTRWLRRRFSPTWTACRRFLESMILIFILAKYVGDCFQISSNSDTNENIAHFHTELNRLTENHNQLLRHLERLENKLENYQVSKDDVSAQLSVLRERFEEFESKIGQIKEEAFISVRALAQEVDKVVAKAEEPKPVEPRKEENTTSAEFRISSSDVVQKAEGVNVASSLIGAKISDEASSRTASVMDSYIMQFVNYVYPSTRGGYAILERDIVQPGEAWCSLEREPKLTIRLARAARVKSVSYQHFGWTGIPPTHAPKDYDVVLCLTTCCSESVPLATDCTYGTEHDGNQVPEQFCVVNQEDVPVARLVQFRFRSNHGQARKTCAYLVRVYGDVIDDPLEATSQADGDVIKSVNSTFRAFVKSLPYASRIFE</sequence>
<keyword evidence="5" id="KW-0175">Coiled coil</keyword>
<keyword evidence="9" id="KW-1185">Reference proteome</keyword>
<protein>
    <recommendedName>
        <fullName evidence="7">SUN domain-containing protein</fullName>
    </recommendedName>
</protein>
<feature type="region of interest" description="Disordered" evidence="6">
    <location>
        <begin position="36"/>
        <end position="61"/>
    </location>
</feature>
<keyword evidence="2" id="KW-0812">Transmembrane</keyword>
<dbReference type="PANTHER" id="PTHR12911:SF2">
    <property type="entry name" value="SUN DOMAIN-CONTAINING PROTEIN 1"/>
    <property type="match status" value="1"/>
</dbReference>
<name>A0A8S1HX33_9PELO</name>
<evidence type="ECO:0000256" key="1">
    <source>
        <dbReference type="ARBA" id="ARBA00004370"/>
    </source>
</evidence>
<dbReference type="Gene3D" id="2.60.120.260">
    <property type="entry name" value="Galactose-binding domain-like"/>
    <property type="match status" value="1"/>
</dbReference>
<evidence type="ECO:0000256" key="2">
    <source>
        <dbReference type="ARBA" id="ARBA00022692"/>
    </source>
</evidence>
<evidence type="ECO:0000259" key="7">
    <source>
        <dbReference type="PROSITE" id="PS51469"/>
    </source>
</evidence>
<dbReference type="Pfam" id="PF07738">
    <property type="entry name" value="Sad1_UNC"/>
    <property type="match status" value="1"/>
</dbReference>
<organism evidence="8 9">
    <name type="scientific">Caenorhabditis auriculariae</name>
    <dbReference type="NCBI Taxonomy" id="2777116"/>
    <lineage>
        <taxon>Eukaryota</taxon>
        <taxon>Metazoa</taxon>
        <taxon>Ecdysozoa</taxon>
        <taxon>Nematoda</taxon>
        <taxon>Chromadorea</taxon>
        <taxon>Rhabditida</taxon>
        <taxon>Rhabditina</taxon>
        <taxon>Rhabditomorpha</taxon>
        <taxon>Rhabditoidea</taxon>
        <taxon>Rhabditidae</taxon>
        <taxon>Peloderinae</taxon>
        <taxon>Caenorhabditis</taxon>
    </lineage>
</organism>
<dbReference type="GO" id="GO:0034993">
    <property type="term" value="C:meiotic nuclear membrane microtubule tethering complex"/>
    <property type="evidence" value="ECO:0007669"/>
    <property type="project" value="TreeGrafter"/>
</dbReference>
<dbReference type="AlphaFoldDB" id="A0A8S1HX33"/>
<dbReference type="InterPro" id="IPR045119">
    <property type="entry name" value="SUN1-5"/>
</dbReference>
<evidence type="ECO:0000313" key="9">
    <source>
        <dbReference type="Proteomes" id="UP000835052"/>
    </source>
</evidence>
<dbReference type="OrthoDB" id="342281at2759"/>
<dbReference type="EMBL" id="CAJGYM010000204">
    <property type="protein sequence ID" value="CAD6199792.1"/>
    <property type="molecule type" value="Genomic_DNA"/>
</dbReference>